<evidence type="ECO:0000313" key="2">
    <source>
        <dbReference type="Proteomes" id="UP000031668"/>
    </source>
</evidence>
<dbReference type="Proteomes" id="UP000031668">
    <property type="component" value="Unassembled WGS sequence"/>
</dbReference>
<reference evidence="1 2" key="1">
    <citation type="journal article" date="2014" name="Genome Biol. Evol.">
        <title>The genome of the myxosporean Thelohanellus kitauei shows adaptations to nutrient acquisition within its fish host.</title>
        <authorList>
            <person name="Yang Y."/>
            <person name="Xiong J."/>
            <person name="Zhou Z."/>
            <person name="Huo F."/>
            <person name="Miao W."/>
            <person name="Ran C."/>
            <person name="Liu Y."/>
            <person name="Zhang J."/>
            <person name="Feng J."/>
            <person name="Wang M."/>
            <person name="Wang M."/>
            <person name="Wang L."/>
            <person name="Yao B."/>
        </authorList>
    </citation>
    <scope>NUCLEOTIDE SEQUENCE [LARGE SCALE GENOMIC DNA]</scope>
    <source>
        <strain evidence="1">Wuqing</strain>
    </source>
</reference>
<dbReference type="EMBL" id="JWZT01003512">
    <property type="protein sequence ID" value="KII66477.1"/>
    <property type="molecule type" value="Genomic_DNA"/>
</dbReference>
<sequence>MDYYRIDLDEEPNSSIDTFELLAGGKKWSTHEKIAFLKLALPPTLRNEVNLKMSKVSIKADERGTDKEYSLLRSTALAVLLSAGGKHDNLSTFSAACRTPGERIFAFQHRLESLIDRAIPDLSSAQREKLLRDKLLASIPTETRAAFIAQGNLPLDVLVERLSEVWDANVESVNPISKRSPTDRIDKLCDLLEKYLDTTNAQTQNKKQEDCKKCGGRHETKLCRGTARCTTYQRTILLLLGDKSKTSNFSTKSAFGRKPLEFLWHQAMSIE</sequence>
<accession>A0A0C2MXX0</accession>
<gene>
    <name evidence="1" type="ORF">RF11_15936</name>
</gene>
<proteinExistence type="predicted"/>
<protein>
    <submittedName>
        <fullName evidence="1">Uncharacterized protein</fullName>
    </submittedName>
</protein>
<dbReference type="AlphaFoldDB" id="A0A0C2MXX0"/>
<name>A0A0C2MXX0_THEKT</name>
<comment type="caution">
    <text evidence="1">The sequence shown here is derived from an EMBL/GenBank/DDBJ whole genome shotgun (WGS) entry which is preliminary data.</text>
</comment>
<evidence type="ECO:0000313" key="1">
    <source>
        <dbReference type="EMBL" id="KII66477.1"/>
    </source>
</evidence>
<keyword evidence="2" id="KW-1185">Reference proteome</keyword>
<organism evidence="1 2">
    <name type="scientific">Thelohanellus kitauei</name>
    <name type="common">Myxosporean</name>
    <dbReference type="NCBI Taxonomy" id="669202"/>
    <lineage>
        <taxon>Eukaryota</taxon>
        <taxon>Metazoa</taxon>
        <taxon>Cnidaria</taxon>
        <taxon>Myxozoa</taxon>
        <taxon>Myxosporea</taxon>
        <taxon>Bivalvulida</taxon>
        <taxon>Platysporina</taxon>
        <taxon>Myxobolidae</taxon>
        <taxon>Thelohanellus</taxon>
    </lineage>
</organism>